<proteinExistence type="predicted"/>
<sequence length="237" mass="25968">MMTSVLVSNGDVSSESCAHGDIRPGHPASTTPTVPEPLDILVLIKTSTDGKSQKQRNQPWELPSAPTSSISGGVPNKAQRPDWGVLRPHSNPRQTSRVLRGHDTTSASRRQRTGTPGTLSPWCRGERLAPEKPISLGLPPSTRSAASCSGFAEPGPPLQRSPYSQFLFLFDFHLSRHTATRTFRRALPPKPQAQDPETRPLRTPTTRRQTHLTQQTKKTPAQITQGPWVPPDNCLCL</sequence>
<gene>
    <name evidence="2" type="ORF">B0T11DRAFT_23174</name>
</gene>
<feature type="compositionally biased region" description="Polar residues" evidence="1">
    <location>
        <begin position="1"/>
        <end position="16"/>
    </location>
</feature>
<feature type="region of interest" description="Disordered" evidence="1">
    <location>
        <begin position="1"/>
        <end position="125"/>
    </location>
</feature>
<organism evidence="2 3">
    <name type="scientific">Plectosphaerella cucumerina</name>
    <dbReference type="NCBI Taxonomy" id="40658"/>
    <lineage>
        <taxon>Eukaryota</taxon>
        <taxon>Fungi</taxon>
        <taxon>Dikarya</taxon>
        <taxon>Ascomycota</taxon>
        <taxon>Pezizomycotina</taxon>
        <taxon>Sordariomycetes</taxon>
        <taxon>Hypocreomycetidae</taxon>
        <taxon>Glomerellales</taxon>
        <taxon>Plectosphaerellaceae</taxon>
        <taxon>Plectosphaerella</taxon>
    </lineage>
</organism>
<evidence type="ECO:0000313" key="2">
    <source>
        <dbReference type="EMBL" id="KAH7376642.1"/>
    </source>
</evidence>
<reference evidence="2" key="1">
    <citation type="journal article" date="2021" name="Nat. Commun.">
        <title>Genetic determinants of endophytism in the Arabidopsis root mycobiome.</title>
        <authorList>
            <person name="Mesny F."/>
            <person name="Miyauchi S."/>
            <person name="Thiergart T."/>
            <person name="Pickel B."/>
            <person name="Atanasova L."/>
            <person name="Karlsson M."/>
            <person name="Huettel B."/>
            <person name="Barry K.W."/>
            <person name="Haridas S."/>
            <person name="Chen C."/>
            <person name="Bauer D."/>
            <person name="Andreopoulos W."/>
            <person name="Pangilinan J."/>
            <person name="LaButti K."/>
            <person name="Riley R."/>
            <person name="Lipzen A."/>
            <person name="Clum A."/>
            <person name="Drula E."/>
            <person name="Henrissat B."/>
            <person name="Kohler A."/>
            <person name="Grigoriev I.V."/>
            <person name="Martin F.M."/>
            <person name="Hacquard S."/>
        </authorList>
    </citation>
    <scope>NUCLEOTIDE SEQUENCE</scope>
    <source>
        <strain evidence="2">MPI-CAGE-AT-0016</strain>
    </source>
</reference>
<dbReference type="Proteomes" id="UP000813385">
    <property type="component" value="Unassembled WGS sequence"/>
</dbReference>
<evidence type="ECO:0000313" key="3">
    <source>
        <dbReference type="Proteomes" id="UP000813385"/>
    </source>
</evidence>
<dbReference type="AlphaFoldDB" id="A0A8K0TTV9"/>
<evidence type="ECO:0000256" key="1">
    <source>
        <dbReference type="SAM" id="MobiDB-lite"/>
    </source>
</evidence>
<feature type="region of interest" description="Disordered" evidence="1">
    <location>
        <begin position="185"/>
        <end position="225"/>
    </location>
</feature>
<protein>
    <submittedName>
        <fullName evidence="2">Uncharacterized protein</fullName>
    </submittedName>
</protein>
<feature type="compositionally biased region" description="Polar residues" evidence="1">
    <location>
        <begin position="45"/>
        <end position="58"/>
    </location>
</feature>
<dbReference type="EMBL" id="JAGPXD010000001">
    <property type="protein sequence ID" value="KAH7376642.1"/>
    <property type="molecule type" value="Genomic_DNA"/>
</dbReference>
<comment type="caution">
    <text evidence="2">The sequence shown here is derived from an EMBL/GenBank/DDBJ whole genome shotgun (WGS) entry which is preliminary data.</text>
</comment>
<name>A0A8K0TTV9_9PEZI</name>
<keyword evidence="3" id="KW-1185">Reference proteome</keyword>
<accession>A0A8K0TTV9</accession>
<feature type="compositionally biased region" description="Low complexity" evidence="1">
    <location>
        <begin position="201"/>
        <end position="220"/>
    </location>
</feature>
<feature type="compositionally biased region" description="Polar residues" evidence="1">
    <location>
        <begin position="104"/>
        <end position="118"/>
    </location>
</feature>